<dbReference type="RefSeq" id="WP_137730939.1">
    <property type="nucleotide sequence ID" value="NZ_BJCL01000001.1"/>
</dbReference>
<evidence type="ECO:0000256" key="2">
    <source>
        <dbReference type="ARBA" id="ARBA00022723"/>
    </source>
</evidence>
<protein>
    <submittedName>
        <fullName evidence="7">Alpha-ketoglutarate-dependent taurine dioxygenase</fullName>
    </submittedName>
</protein>
<comment type="similarity">
    <text evidence="1">Belongs to the TfdA dioxygenase family.</text>
</comment>
<reference evidence="8" key="1">
    <citation type="submission" date="2019-03" db="EMBL/GenBank/DDBJ databases">
        <title>Aquabacterium pictum sp.nov., the first bacteriochlorophyll a-containing freshwater bacterium in the genus Aquabacterium of the class Betaproteobacteria.</title>
        <authorList>
            <person name="Hirose S."/>
            <person name="Tank M."/>
            <person name="Hara E."/>
            <person name="Tamaki H."/>
            <person name="Takaichi S."/>
            <person name="Haruta S."/>
            <person name="Hanada S."/>
        </authorList>
    </citation>
    <scope>NUCLEOTIDE SEQUENCE [LARGE SCALE GENOMIC DNA]</scope>
    <source>
        <strain evidence="8">W35</strain>
    </source>
</reference>
<dbReference type="PANTHER" id="PTHR30468:SF1">
    <property type="entry name" value="ALPHA-KETOGLUTARATE-DEPENDENT SULFONATE DIOXYGENASE"/>
    <property type="match status" value="1"/>
</dbReference>
<dbReference type="InterPro" id="IPR042098">
    <property type="entry name" value="TauD-like_sf"/>
</dbReference>
<evidence type="ECO:0000313" key="7">
    <source>
        <dbReference type="EMBL" id="GCL61164.1"/>
    </source>
</evidence>
<keyword evidence="3 7" id="KW-0223">Dioxygenase</keyword>
<dbReference type="SUPFAM" id="SSF51197">
    <property type="entry name" value="Clavaminate synthase-like"/>
    <property type="match status" value="1"/>
</dbReference>
<dbReference type="Gene3D" id="3.60.130.10">
    <property type="entry name" value="Clavaminate synthase-like"/>
    <property type="match status" value="1"/>
</dbReference>
<feature type="domain" description="TauD/TfdA-like" evidence="6">
    <location>
        <begin position="16"/>
        <end position="278"/>
    </location>
</feature>
<keyword evidence="8" id="KW-1185">Reference proteome</keyword>
<dbReference type="AlphaFoldDB" id="A0A480AHQ0"/>
<dbReference type="Proteomes" id="UP000301751">
    <property type="component" value="Unassembled WGS sequence"/>
</dbReference>
<evidence type="ECO:0000256" key="3">
    <source>
        <dbReference type="ARBA" id="ARBA00022964"/>
    </source>
</evidence>
<dbReference type="InterPro" id="IPR051323">
    <property type="entry name" value="AtsK-like"/>
</dbReference>
<evidence type="ECO:0000256" key="1">
    <source>
        <dbReference type="ARBA" id="ARBA00005896"/>
    </source>
</evidence>
<dbReference type="OrthoDB" id="581608at2"/>
<dbReference type="Pfam" id="PF02668">
    <property type="entry name" value="TauD"/>
    <property type="match status" value="1"/>
</dbReference>
<dbReference type="EMBL" id="BJCL01000001">
    <property type="protein sequence ID" value="GCL61164.1"/>
    <property type="molecule type" value="Genomic_DNA"/>
</dbReference>
<keyword evidence="2" id="KW-0479">Metal-binding</keyword>
<evidence type="ECO:0000256" key="4">
    <source>
        <dbReference type="ARBA" id="ARBA00023002"/>
    </source>
</evidence>
<sequence>MALPTALQVTPQDAPCGALVRGLNLSQPLDAATTQAIRAAWLQHQVLAFVDQSMTLEDLERFALTIGPYGQDPYFESVPGHPHVAQVKREADETSTLFADNFHSDWSFLASPPAATMLYGDVIPPMGGDTLFANQYAAWDALSPAMQALLQGRQGVHSARRGYAKDGRYGAGDKGRSMAIRYDDSALATQLQPIARVHPETGRTALFVSPGYTIGIDGMPDDEAGPLLKELFQHQARPEFVYRHVWQQGTLLLWDNRCLVHAATGGYDGHRRLLHRITVGER</sequence>
<keyword evidence="5" id="KW-0408">Iron</keyword>
<comment type="caution">
    <text evidence="7">The sequence shown here is derived from an EMBL/GenBank/DDBJ whole genome shotgun (WGS) entry which is preliminary data.</text>
</comment>
<dbReference type="InterPro" id="IPR003819">
    <property type="entry name" value="TauD/TfdA-like"/>
</dbReference>
<evidence type="ECO:0000313" key="8">
    <source>
        <dbReference type="Proteomes" id="UP000301751"/>
    </source>
</evidence>
<name>A0A480AHQ0_9BURK</name>
<evidence type="ECO:0000259" key="6">
    <source>
        <dbReference type="Pfam" id="PF02668"/>
    </source>
</evidence>
<dbReference type="GO" id="GO:0006790">
    <property type="term" value="P:sulfur compound metabolic process"/>
    <property type="evidence" value="ECO:0007669"/>
    <property type="project" value="TreeGrafter"/>
</dbReference>
<dbReference type="GO" id="GO:0005737">
    <property type="term" value="C:cytoplasm"/>
    <property type="evidence" value="ECO:0007669"/>
    <property type="project" value="TreeGrafter"/>
</dbReference>
<dbReference type="GO" id="GO:0046872">
    <property type="term" value="F:metal ion binding"/>
    <property type="evidence" value="ECO:0007669"/>
    <property type="project" value="UniProtKB-KW"/>
</dbReference>
<evidence type="ECO:0000256" key="5">
    <source>
        <dbReference type="ARBA" id="ARBA00023004"/>
    </source>
</evidence>
<dbReference type="GO" id="GO:0000908">
    <property type="term" value="F:taurine dioxygenase activity"/>
    <property type="evidence" value="ECO:0007669"/>
    <property type="project" value="TreeGrafter"/>
</dbReference>
<gene>
    <name evidence="7" type="primary">tauD_1</name>
    <name evidence="7" type="ORF">AQPW35_02450</name>
</gene>
<accession>A0A480AHQ0</accession>
<organism evidence="7 8">
    <name type="scientific">Pseudaquabacterium pictum</name>
    <dbReference type="NCBI Taxonomy" id="2315236"/>
    <lineage>
        <taxon>Bacteria</taxon>
        <taxon>Pseudomonadati</taxon>
        <taxon>Pseudomonadota</taxon>
        <taxon>Betaproteobacteria</taxon>
        <taxon>Burkholderiales</taxon>
        <taxon>Sphaerotilaceae</taxon>
        <taxon>Pseudaquabacterium</taxon>
    </lineage>
</organism>
<proteinExistence type="inferred from homology"/>
<dbReference type="PANTHER" id="PTHR30468">
    <property type="entry name" value="ALPHA-KETOGLUTARATE-DEPENDENT SULFONATE DIOXYGENASE"/>
    <property type="match status" value="1"/>
</dbReference>
<keyword evidence="4" id="KW-0560">Oxidoreductase</keyword>